<comment type="caution">
    <text evidence="1">The sequence shown here is derived from an EMBL/GenBank/DDBJ whole genome shotgun (WGS) entry which is preliminary data.</text>
</comment>
<evidence type="ECO:0000313" key="2">
    <source>
        <dbReference type="Proteomes" id="UP001054252"/>
    </source>
</evidence>
<name>A0AAV5ME51_9ROSI</name>
<sequence>MDGNGLLGSLDSKPYRFTHLLQTEGENQKEEIVRGGTTWRKKISTMPFSI</sequence>
<reference evidence="1 2" key="1">
    <citation type="journal article" date="2021" name="Commun. Biol.">
        <title>The genome of Shorea leprosula (Dipterocarpaceae) highlights the ecological relevance of drought in aseasonal tropical rainforests.</title>
        <authorList>
            <person name="Ng K.K.S."/>
            <person name="Kobayashi M.J."/>
            <person name="Fawcett J.A."/>
            <person name="Hatakeyama M."/>
            <person name="Paape T."/>
            <person name="Ng C.H."/>
            <person name="Ang C.C."/>
            <person name="Tnah L.H."/>
            <person name="Lee C.T."/>
            <person name="Nishiyama T."/>
            <person name="Sese J."/>
            <person name="O'Brien M.J."/>
            <person name="Copetti D."/>
            <person name="Mohd Noor M.I."/>
            <person name="Ong R.C."/>
            <person name="Putra M."/>
            <person name="Sireger I.Z."/>
            <person name="Indrioko S."/>
            <person name="Kosugi Y."/>
            <person name="Izuno A."/>
            <person name="Isagi Y."/>
            <person name="Lee S.L."/>
            <person name="Shimizu K.K."/>
        </authorList>
    </citation>
    <scope>NUCLEOTIDE SEQUENCE [LARGE SCALE GENOMIC DNA]</scope>
    <source>
        <strain evidence="1">214</strain>
    </source>
</reference>
<gene>
    <name evidence="1" type="ORF">SLEP1_g54202</name>
</gene>
<proteinExistence type="predicted"/>
<accession>A0AAV5ME51</accession>
<organism evidence="1 2">
    <name type="scientific">Rubroshorea leprosula</name>
    <dbReference type="NCBI Taxonomy" id="152421"/>
    <lineage>
        <taxon>Eukaryota</taxon>
        <taxon>Viridiplantae</taxon>
        <taxon>Streptophyta</taxon>
        <taxon>Embryophyta</taxon>
        <taxon>Tracheophyta</taxon>
        <taxon>Spermatophyta</taxon>
        <taxon>Magnoliopsida</taxon>
        <taxon>eudicotyledons</taxon>
        <taxon>Gunneridae</taxon>
        <taxon>Pentapetalae</taxon>
        <taxon>rosids</taxon>
        <taxon>malvids</taxon>
        <taxon>Malvales</taxon>
        <taxon>Dipterocarpaceae</taxon>
        <taxon>Rubroshorea</taxon>
    </lineage>
</organism>
<dbReference type="Proteomes" id="UP001054252">
    <property type="component" value="Unassembled WGS sequence"/>
</dbReference>
<keyword evidence="2" id="KW-1185">Reference proteome</keyword>
<dbReference type="AlphaFoldDB" id="A0AAV5ME51"/>
<protein>
    <submittedName>
        <fullName evidence="1">Uncharacterized protein</fullName>
    </submittedName>
</protein>
<dbReference type="EMBL" id="BPVZ01000225">
    <property type="protein sequence ID" value="GKV47289.1"/>
    <property type="molecule type" value="Genomic_DNA"/>
</dbReference>
<evidence type="ECO:0000313" key="1">
    <source>
        <dbReference type="EMBL" id="GKV47289.1"/>
    </source>
</evidence>